<dbReference type="InterPro" id="IPR013767">
    <property type="entry name" value="PAS_fold"/>
</dbReference>
<keyword evidence="11" id="KW-0418">Kinase</keyword>
<feature type="region of interest" description="Disordered" evidence="21">
    <location>
        <begin position="1"/>
        <end position="30"/>
    </location>
</feature>
<protein>
    <recommendedName>
        <fullName evidence="19">PAS domain-containing serine/threonine-protein kinase</fullName>
        <ecNumber evidence="4">2.7.11.1</ecNumber>
    </recommendedName>
</protein>
<keyword evidence="10 20" id="KW-0547">Nucleotide-binding</keyword>
<dbReference type="PANTHER" id="PTHR24346">
    <property type="entry name" value="MAP/MICROTUBULE AFFINITY-REGULATING KINASE"/>
    <property type="match status" value="1"/>
</dbReference>
<feature type="region of interest" description="Disordered" evidence="21">
    <location>
        <begin position="443"/>
        <end position="655"/>
    </location>
</feature>
<evidence type="ECO:0000259" key="22">
    <source>
        <dbReference type="PROSITE" id="PS50011"/>
    </source>
</evidence>
<dbReference type="GO" id="GO:0045719">
    <property type="term" value="P:negative regulation of glycogen biosynthetic process"/>
    <property type="evidence" value="ECO:0007669"/>
    <property type="project" value="Ensembl"/>
</dbReference>
<feature type="binding site" evidence="20">
    <location>
        <position position="1071"/>
    </location>
    <ligand>
        <name>ATP</name>
        <dbReference type="ChEBI" id="CHEBI:30616"/>
    </ligand>
</feature>
<evidence type="ECO:0000256" key="20">
    <source>
        <dbReference type="PROSITE-ProRule" id="PRU10141"/>
    </source>
</evidence>
<evidence type="ECO:0000259" key="23">
    <source>
        <dbReference type="PROSITE" id="PS50112"/>
    </source>
</evidence>
<dbReference type="FunFam" id="3.30.200.20:FF:000346">
    <property type="entry name" value="PAS domain-containing serine/threonine-protein kinase"/>
    <property type="match status" value="1"/>
</dbReference>
<comment type="catalytic activity">
    <reaction evidence="17">
        <text>L-seryl-[protein] + ATP = O-phospho-L-seryl-[protein] + ADP + H(+)</text>
        <dbReference type="Rhea" id="RHEA:17989"/>
        <dbReference type="Rhea" id="RHEA-COMP:9863"/>
        <dbReference type="Rhea" id="RHEA-COMP:11604"/>
        <dbReference type="ChEBI" id="CHEBI:15378"/>
        <dbReference type="ChEBI" id="CHEBI:29999"/>
        <dbReference type="ChEBI" id="CHEBI:30616"/>
        <dbReference type="ChEBI" id="CHEBI:83421"/>
        <dbReference type="ChEBI" id="CHEBI:456216"/>
        <dbReference type="EC" id="2.7.11.1"/>
    </reaction>
</comment>
<keyword evidence="14" id="KW-0446">Lipid-binding</keyword>
<evidence type="ECO:0000256" key="15">
    <source>
        <dbReference type="ARBA" id="ARBA00023242"/>
    </source>
</evidence>
<dbReference type="CDD" id="cd00130">
    <property type="entry name" value="PAS"/>
    <property type="match status" value="2"/>
</dbReference>
<evidence type="ECO:0000256" key="8">
    <source>
        <dbReference type="ARBA" id="ARBA00022679"/>
    </source>
</evidence>
<keyword evidence="5" id="KW-0963">Cytoplasm</keyword>
<dbReference type="InterPro" id="IPR000014">
    <property type="entry name" value="PAS"/>
</dbReference>
<dbReference type="GO" id="GO:0005634">
    <property type="term" value="C:nucleus"/>
    <property type="evidence" value="ECO:0007669"/>
    <property type="project" value="UniProtKB-SubCell"/>
</dbReference>
<evidence type="ECO:0000313" key="24">
    <source>
        <dbReference type="Ensembl" id="ENSOCUP00000020017.2"/>
    </source>
</evidence>
<evidence type="ECO:0000256" key="11">
    <source>
        <dbReference type="ARBA" id="ARBA00022777"/>
    </source>
</evidence>
<dbReference type="Gene3D" id="3.30.200.20">
    <property type="entry name" value="Phosphorylase Kinase, domain 1"/>
    <property type="match status" value="1"/>
</dbReference>
<feature type="region of interest" description="Disordered" evidence="21">
    <location>
        <begin position="807"/>
        <end position="834"/>
    </location>
</feature>
<comment type="subcellular location">
    <subcellularLocation>
        <location evidence="2">Cytoplasm</location>
    </subcellularLocation>
    <subcellularLocation>
        <location evidence="1">Nucleus</location>
    </subcellularLocation>
</comment>
<dbReference type="InParanoid" id="G1TSK1"/>
<dbReference type="PROSITE" id="PS00108">
    <property type="entry name" value="PROTEIN_KINASE_ST"/>
    <property type="match status" value="1"/>
</dbReference>
<dbReference type="CDD" id="cd14004">
    <property type="entry name" value="STKc_PASK"/>
    <property type="match status" value="1"/>
</dbReference>
<evidence type="ECO:0000256" key="17">
    <source>
        <dbReference type="ARBA" id="ARBA00048679"/>
    </source>
</evidence>
<keyword evidence="13" id="KW-0007">Acetylation</keyword>
<evidence type="ECO:0000256" key="2">
    <source>
        <dbReference type="ARBA" id="ARBA00004496"/>
    </source>
</evidence>
<dbReference type="GeneTree" id="ENSGT00940000159035"/>
<dbReference type="Bgee" id="ENSOCUG00000024545">
    <property type="expression patterns" value="Expressed in testis and 17 other cell types or tissues"/>
</dbReference>
<evidence type="ECO:0000256" key="16">
    <source>
        <dbReference type="ARBA" id="ARBA00047899"/>
    </source>
</evidence>
<feature type="compositionally biased region" description="Basic and acidic residues" evidence="21">
    <location>
        <begin position="1"/>
        <end position="10"/>
    </location>
</feature>
<feature type="compositionally biased region" description="Low complexity" evidence="21">
    <location>
        <begin position="893"/>
        <end position="904"/>
    </location>
</feature>
<dbReference type="GO" id="GO:0006355">
    <property type="term" value="P:regulation of DNA-templated transcription"/>
    <property type="evidence" value="ECO:0007669"/>
    <property type="project" value="InterPro"/>
</dbReference>
<feature type="compositionally biased region" description="Polar residues" evidence="21">
    <location>
        <begin position="451"/>
        <end position="461"/>
    </location>
</feature>
<dbReference type="eggNOG" id="KOG1152">
    <property type="taxonomic scope" value="Eukaryota"/>
</dbReference>
<feature type="compositionally biased region" description="Low complexity" evidence="21">
    <location>
        <begin position="414"/>
        <end position="425"/>
    </location>
</feature>
<proteinExistence type="inferred from homology"/>
<dbReference type="Ensembl" id="ENSOCUT00000024201.3">
    <property type="protein sequence ID" value="ENSOCUP00000020017.2"/>
    <property type="gene ID" value="ENSOCUG00000024545.3"/>
</dbReference>
<evidence type="ECO:0000313" key="25">
    <source>
        <dbReference type="Proteomes" id="UP000001811"/>
    </source>
</evidence>
<dbReference type="GO" id="GO:0005829">
    <property type="term" value="C:cytosol"/>
    <property type="evidence" value="ECO:0007669"/>
    <property type="project" value="Ensembl"/>
</dbReference>
<reference evidence="24" key="2">
    <citation type="submission" date="2025-08" db="UniProtKB">
        <authorList>
            <consortium name="Ensembl"/>
        </authorList>
    </citation>
    <scope>IDENTIFICATION</scope>
    <source>
        <strain evidence="24">Thorbecke</strain>
    </source>
</reference>
<dbReference type="HOGENOM" id="CLU_006086_0_0_1"/>
<reference evidence="24" key="3">
    <citation type="submission" date="2025-09" db="UniProtKB">
        <authorList>
            <consortium name="Ensembl"/>
        </authorList>
    </citation>
    <scope>IDENTIFICATION</scope>
    <source>
        <strain evidence="24">Thorbecke</strain>
    </source>
</reference>
<feature type="compositionally biased region" description="Low complexity" evidence="21">
    <location>
        <begin position="567"/>
        <end position="583"/>
    </location>
</feature>
<dbReference type="CTD" id="23178"/>
<dbReference type="PROSITE" id="PS00107">
    <property type="entry name" value="PROTEIN_KINASE_ATP"/>
    <property type="match status" value="1"/>
</dbReference>
<comment type="similarity">
    <text evidence="3">Belongs to the protein kinase superfamily. CAMK Ser/Thr protein kinase family.</text>
</comment>
<accession>G1TSK1</accession>
<evidence type="ECO:0000256" key="9">
    <source>
        <dbReference type="ARBA" id="ARBA00022737"/>
    </source>
</evidence>
<dbReference type="SMART" id="SM00091">
    <property type="entry name" value="PAS"/>
    <property type="match status" value="3"/>
</dbReference>
<dbReference type="PROSITE" id="PS50112">
    <property type="entry name" value="PAS"/>
    <property type="match status" value="1"/>
</dbReference>
<dbReference type="SUPFAM" id="SSF56112">
    <property type="entry name" value="Protein kinase-like (PK-like)"/>
    <property type="match status" value="1"/>
</dbReference>
<evidence type="ECO:0000256" key="5">
    <source>
        <dbReference type="ARBA" id="ARBA00022490"/>
    </source>
</evidence>
<evidence type="ECO:0000256" key="1">
    <source>
        <dbReference type="ARBA" id="ARBA00004123"/>
    </source>
</evidence>
<dbReference type="Pfam" id="PF00069">
    <property type="entry name" value="Pkinase"/>
    <property type="match status" value="1"/>
</dbReference>
<evidence type="ECO:0000256" key="19">
    <source>
        <dbReference type="ARBA" id="ARBA00071822"/>
    </source>
</evidence>
<dbReference type="Pfam" id="PF00989">
    <property type="entry name" value="PAS"/>
    <property type="match status" value="1"/>
</dbReference>
<dbReference type="FunCoup" id="G1TSK1">
    <property type="interactions" value="2204"/>
</dbReference>
<dbReference type="RefSeq" id="XP_069926018.1">
    <property type="nucleotide sequence ID" value="XM_070069917.1"/>
</dbReference>
<dbReference type="InterPro" id="IPR008271">
    <property type="entry name" value="Ser/Thr_kinase_AS"/>
</dbReference>
<dbReference type="SMR" id="G1TSK1"/>
<dbReference type="FunFam" id="1.10.510.10:FF:000351">
    <property type="entry name" value="PAS domain-containing serine/threonine-protein kinase"/>
    <property type="match status" value="1"/>
</dbReference>
<comment type="function">
    <text evidence="18">Serine/threonine-protein kinase involved in energy homeostasis and protein translation. Phosphorylates EEF1A1, GYS1, PDX1 and RPS6. Probably plays a role under changing environmental conditions (oxygen, glucose, nutrition), rather than under standard conditions. Acts as a sensor involved in energy homeostasis: regulates glycogen synthase synthesis by mediating phosphorylation of GYS1, leading to GYS1 inactivation. May be involved in glucose-stimulated insulin production in pancreas and regulation of glucagon secretion by glucose in alpha cells; however such data require additional evidences. May play a role in regulation of protein translation by phosphorylating EEF1A1, leading to increase translation efficiency. May also participate in respiratory regulation.</text>
</comment>
<evidence type="ECO:0000256" key="10">
    <source>
        <dbReference type="ARBA" id="ARBA00022741"/>
    </source>
</evidence>
<dbReference type="GO" id="GO:0035556">
    <property type="term" value="P:intracellular signal transduction"/>
    <property type="evidence" value="ECO:0007669"/>
    <property type="project" value="TreeGrafter"/>
</dbReference>
<dbReference type="InterPro" id="IPR035965">
    <property type="entry name" value="PAS-like_dom_sf"/>
</dbReference>
<dbReference type="OMA" id="AFIDHHP"/>
<dbReference type="SUPFAM" id="SSF55785">
    <property type="entry name" value="PYP-like sensor domain (PAS domain)"/>
    <property type="match status" value="1"/>
</dbReference>
<feature type="compositionally biased region" description="Polar residues" evidence="21">
    <location>
        <begin position="498"/>
        <end position="509"/>
    </location>
</feature>
<evidence type="ECO:0000256" key="4">
    <source>
        <dbReference type="ARBA" id="ARBA00012513"/>
    </source>
</evidence>
<feature type="region of interest" description="Disordered" evidence="21">
    <location>
        <begin position="668"/>
        <end position="694"/>
    </location>
</feature>
<dbReference type="Gene3D" id="3.30.450.20">
    <property type="entry name" value="PAS domain"/>
    <property type="match status" value="1"/>
</dbReference>
<keyword evidence="15" id="KW-0539">Nucleus</keyword>
<comment type="catalytic activity">
    <reaction evidence="16">
        <text>L-threonyl-[protein] + ATP = O-phospho-L-threonyl-[protein] + ADP + H(+)</text>
        <dbReference type="Rhea" id="RHEA:46608"/>
        <dbReference type="Rhea" id="RHEA-COMP:11060"/>
        <dbReference type="Rhea" id="RHEA-COMP:11605"/>
        <dbReference type="ChEBI" id="CHEBI:15378"/>
        <dbReference type="ChEBI" id="CHEBI:30013"/>
        <dbReference type="ChEBI" id="CHEBI:30616"/>
        <dbReference type="ChEBI" id="CHEBI:61977"/>
        <dbReference type="ChEBI" id="CHEBI:456216"/>
        <dbReference type="EC" id="2.7.11.1"/>
    </reaction>
</comment>
<dbReference type="GO" id="GO:0035091">
    <property type="term" value="F:phosphatidylinositol binding"/>
    <property type="evidence" value="ECO:0007669"/>
    <property type="project" value="Ensembl"/>
</dbReference>
<keyword evidence="25" id="KW-1185">Reference proteome</keyword>
<dbReference type="PaxDb" id="9986-ENSOCUP00000020017"/>
<feature type="region of interest" description="Disordered" evidence="21">
    <location>
        <begin position="1318"/>
        <end position="1350"/>
    </location>
</feature>
<dbReference type="STRING" id="9986.ENSOCUP00000020017"/>
<dbReference type="GeneID" id="100338542"/>
<feature type="domain" description="Protein kinase" evidence="22">
    <location>
        <begin position="1038"/>
        <end position="1290"/>
    </location>
</feature>
<organism evidence="24 25">
    <name type="scientific">Oryctolagus cuniculus</name>
    <name type="common">Rabbit</name>
    <dbReference type="NCBI Taxonomy" id="9986"/>
    <lineage>
        <taxon>Eukaryota</taxon>
        <taxon>Metazoa</taxon>
        <taxon>Chordata</taxon>
        <taxon>Craniata</taxon>
        <taxon>Vertebrata</taxon>
        <taxon>Euteleostomi</taxon>
        <taxon>Mammalia</taxon>
        <taxon>Eutheria</taxon>
        <taxon>Euarchontoglires</taxon>
        <taxon>Glires</taxon>
        <taxon>Lagomorpha</taxon>
        <taxon>Leporidae</taxon>
        <taxon>Oryctolagus</taxon>
    </lineage>
</organism>
<evidence type="ECO:0000256" key="6">
    <source>
        <dbReference type="ARBA" id="ARBA00022527"/>
    </source>
</evidence>
<evidence type="ECO:0000256" key="21">
    <source>
        <dbReference type="SAM" id="MobiDB-lite"/>
    </source>
</evidence>
<dbReference type="PANTHER" id="PTHR24346:SF51">
    <property type="entry name" value="PAS DOMAIN-CONTAINING SERINE_THREONINE-PROTEIN KINASE"/>
    <property type="match status" value="1"/>
</dbReference>
<gene>
    <name evidence="24" type="primary">PASK</name>
</gene>
<keyword evidence="8" id="KW-0808">Transferase</keyword>
<feature type="compositionally biased region" description="Polar residues" evidence="21">
    <location>
        <begin position="682"/>
        <end position="693"/>
    </location>
</feature>
<dbReference type="Pfam" id="PF13426">
    <property type="entry name" value="PAS_9"/>
    <property type="match status" value="1"/>
</dbReference>
<evidence type="ECO:0000256" key="13">
    <source>
        <dbReference type="ARBA" id="ARBA00022990"/>
    </source>
</evidence>
<dbReference type="Proteomes" id="UP000001811">
    <property type="component" value="Unplaced"/>
</dbReference>
<feature type="compositionally biased region" description="Low complexity" evidence="21">
    <location>
        <begin position="20"/>
        <end position="30"/>
    </location>
</feature>
<sequence length="1350" mass="145291">MEAFEEDRRCLSGSLPVPAPAESPATPSPVDCRAPAMAHRHLSRKNGLSKLCQSRTALSEDRWSSYCLSSLAAQNICTSRLYCPPTPEHADRLGSCSSASCCSLLRGFSAGWPTPLLPTPVSNPNKAVFTVDAKTTEILVANDKACSLLGYSSHDLIGQKLTQFFLKSDSHVVEALSEEHVEADGRVAVVFGTVVDIVSRGGEKIAVSVWMKKVRQEHSLCCVVVLEPVERVSAWVSFQSDGTITACDRLFAHLHGFVSAEEVVGQRITDLIPSVQLPPPGQQVPKNLKIQRSVGRARDGTTFPLSLKLKSEAPSEAVDEGTAAPARGFLASVWVFCTISGLITLQPDGSIYGINHSFALMLFGYGKAELLGKNITFLIPGFYQYMDLADDSSVQLPDLAKCLDMSSDRGPGEAPLDPWPAWDPANGAQDPRVYVATAGSHVLPPDETLSLGDSQDGSPETQAPLDVGGKLLPSLPPQPPPGEDSMPTDRLPAPAARSLSTDEQSTQESPPDAGKQPLPENQQSIPGESPPGPGEQLLPKDQPNIQEGSPPGPGDPSPAVGREEPAAPESPAEALLPESSSEPADAKPAAACEDSETALAAQRWSSDVMCGPPREVPRDPGGLGGPGSPGSPNSLVDVTRPEPRAVGQPAEGALPAHQPRFMSEWALHKPSQDSAPRPPGMTSVSLGTPTQDEPWQGVKDDREELQACLIKEQLCPPSFAGAPDVSYIELMPRERLAVPLPVSRCSLRGRDMHGRADSSSARYALATDLPGVLEPVEAPEPGVHSYSWNLKEAFFSDQMDRTSSHCSCAVSEPTETPCPSAGGSDSDVGGLSRQGSDVDARELLLLAGTCFRLGEGRRFQESRRTEPSEVSLVSSEHFEVSDSEGPSCLLPTSDASSEEAQPAAEESRPSAQVTSTPVTPGAASLGRQIQEGTYSGSCYHRDGLRLSIQFEVKRVELQGSATLFCCWLVKNLLHSHQDSATRTRLLLASLPSSTHSMPELPGPSRGEVLRAKPWFEDPPKPMELEGLAACEGAYAHKYSTLSPLGSGAFGFVWTAVDREQNKEVVVKFIKKEKVLEDCWIEDPKLGRVTLEIAILSQVEHANIIKVLDVFENQGFFQLVMEKHGSGLDLFAFIDHHPSLDEPLASYIFRQLVSAVGYLRSRGILHRDIKDENIVIAEDFSIKLIDFGSAAYLERGKLFHTFCGTIEYCAPEVLMGNPYRGPELEMWSLGVTLYTLIFEENPFCELEETMEAAIHPPYLVSQELMNLVSGLLQPAPQQRTTLEKLVTDPWVTQPVNLADYTWEEVCRINKPENGVLLPASLGEQSLGEAGPGTPAPGEASSGQCAVGTPPR</sequence>
<dbReference type="InterPro" id="IPR017441">
    <property type="entry name" value="Protein_kinase_ATP_BS"/>
</dbReference>
<evidence type="ECO:0000256" key="14">
    <source>
        <dbReference type="ARBA" id="ARBA00023121"/>
    </source>
</evidence>
<feature type="compositionally biased region" description="Low complexity" evidence="21">
    <location>
        <begin position="1326"/>
        <end position="1341"/>
    </location>
</feature>
<keyword evidence="9" id="KW-0677">Repeat</keyword>
<keyword evidence="6" id="KW-0723">Serine/threonine-protein kinase</keyword>
<feature type="domain" description="PAS" evidence="23">
    <location>
        <begin position="128"/>
        <end position="184"/>
    </location>
</feature>
<dbReference type="FunFam" id="3.30.450.20:FF:000059">
    <property type="entry name" value="PAS domain containing serine/threonine kinase"/>
    <property type="match status" value="1"/>
</dbReference>
<evidence type="ECO:0000256" key="7">
    <source>
        <dbReference type="ARBA" id="ARBA00022553"/>
    </source>
</evidence>
<dbReference type="NCBIfam" id="TIGR00229">
    <property type="entry name" value="sensory_box"/>
    <property type="match status" value="1"/>
</dbReference>
<keyword evidence="12 20" id="KW-0067">ATP-binding</keyword>
<reference evidence="24 25" key="1">
    <citation type="journal article" date="2011" name="Nature">
        <title>A high-resolution map of human evolutionary constraint using 29 mammals.</title>
        <authorList>
            <person name="Lindblad-Toh K."/>
            <person name="Garber M."/>
            <person name="Zuk O."/>
            <person name="Lin M.F."/>
            <person name="Parker B.J."/>
            <person name="Washietl S."/>
            <person name="Kheradpour P."/>
            <person name="Ernst J."/>
            <person name="Jordan G."/>
            <person name="Mauceli E."/>
            <person name="Ward L.D."/>
            <person name="Lowe C.B."/>
            <person name="Holloway A.K."/>
            <person name="Clamp M."/>
            <person name="Gnerre S."/>
            <person name="Alfoldi J."/>
            <person name="Beal K."/>
            <person name="Chang J."/>
            <person name="Clawson H."/>
            <person name="Cuff J."/>
            <person name="Di Palma F."/>
            <person name="Fitzgerald S."/>
            <person name="Flicek P."/>
            <person name="Guttman M."/>
            <person name="Hubisz M.J."/>
            <person name="Jaffe D.B."/>
            <person name="Jungreis I."/>
            <person name="Kent W.J."/>
            <person name="Kostka D."/>
            <person name="Lara M."/>
            <person name="Martins A.L."/>
            <person name="Massingham T."/>
            <person name="Moltke I."/>
            <person name="Raney B.J."/>
            <person name="Rasmussen M.D."/>
            <person name="Robinson J."/>
            <person name="Stark A."/>
            <person name="Vilella A.J."/>
            <person name="Wen J."/>
            <person name="Xie X."/>
            <person name="Zody M.C."/>
            <person name="Baldwin J."/>
            <person name="Bloom T."/>
            <person name="Chin C.W."/>
            <person name="Heiman D."/>
            <person name="Nicol R."/>
            <person name="Nusbaum C."/>
            <person name="Young S."/>
            <person name="Wilkinson J."/>
            <person name="Worley K.C."/>
            <person name="Kovar C.L."/>
            <person name="Muzny D.M."/>
            <person name="Gibbs R.A."/>
            <person name="Cree A."/>
            <person name="Dihn H.H."/>
            <person name="Fowler G."/>
            <person name="Jhangiani S."/>
            <person name="Joshi V."/>
            <person name="Lee S."/>
            <person name="Lewis L.R."/>
            <person name="Nazareth L.V."/>
            <person name="Okwuonu G."/>
            <person name="Santibanez J."/>
            <person name="Warren W.C."/>
            <person name="Mardis E.R."/>
            <person name="Weinstock G.M."/>
            <person name="Wilson R.K."/>
            <person name="Delehaunty K."/>
            <person name="Dooling D."/>
            <person name="Fronik C."/>
            <person name="Fulton L."/>
            <person name="Fulton B."/>
            <person name="Graves T."/>
            <person name="Minx P."/>
            <person name="Sodergren E."/>
            <person name="Birney E."/>
            <person name="Margulies E.H."/>
            <person name="Herrero J."/>
            <person name="Green E.D."/>
            <person name="Haussler D."/>
            <person name="Siepel A."/>
            <person name="Goldman N."/>
            <person name="Pollard K.S."/>
            <person name="Pedersen J.S."/>
            <person name="Lander E.S."/>
            <person name="Kellis M."/>
        </authorList>
    </citation>
    <scope>NUCLEOTIDE SEQUENCE [LARGE SCALE GENOMIC DNA]</scope>
    <source>
        <strain evidence="25">Thorbecke</strain>
    </source>
</reference>
<dbReference type="EC" id="2.7.11.1" evidence="4"/>
<dbReference type="SMART" id="SM00220">
    <property type="entry name" value="S_TKc"/>
    <property type="match status" value="1"/>
</dbReference>
<feature type="region of interest" description="Disordered" evidence="21">
    <location>
        <begin position="859"/>
        <end position="927"/>
    </location>
</feature>
<dbReference type="Gene3D" id="1.10.510.10">
    <property type="entry name" value="Transferase(Phosphotransferase) domain 1"/>
    <property type="match status" value="1"/>
</dbReference>
<name>G1TSK1_RABIT</name>
<feature type="region of interest" description="Disordered" evidence="21">
    <location>
        <begin position="407"/>
        <end position="428"/>
    </location>
</feature>
<dbReference type="InterPro" id="IPR011009">
    <property type="entry name" value="Kinase-like_dom_sf"/>
</dbReference>
<evidence type="ECO:0000256" key="18">
    <source>
        <dbReference type="ARBA" id="ARBA00053825"/>
    </source>
</evidence>
<dbReference type="GO" id="GO:0005524">
    <property type="term" value="F:ATP binding"/>
    <property type="evidence" value="ECO:0007669"/>
    <property type="project" value="UniProtKB-UniRule"/>
</dbReference>
<evidence type="ECO:0000256" key="3">
    <source>
        <dbReference type="ARBA" id="ARBA00006692"/>
    </source>
</evidence>
<dbReference type="GO" id="GO:0004674">
    <property type="term" value="F:protein serine/threonine kinase activity"/>
    <property type="evidence" value="ECO:0007669"/>
    <property type="project" value="UniProtKB-KW"/>
</dbReference>
<dbReference type="PROSITE" id="PS50011">
    <property type="entry name" value="PROTEIN_KINASE_DOM"/>
    <property type="match status" value="1"/>
</dbReference>
<dbReference type="InterPro" id="IPR000719">
    <property type="entry name" value="Prot_kinase_dom"/>
</dbReference>
<keyword evidence="7" id="KW-0597">Phosphoprotein</keyword>
<evidence type="ECO:0000256" key="12">
    <source>
        <dbReference type="ARBA" id="ARBA00022840"/>
    </source>
</evidence>